<dbReference type="EMBL" id="JAVDXZ010000001">
    <property type="protein sequence ID" value="MDR7328664.1"/>
    <property type="molecule type" value="Genomic_DNA"/>
</dbReference>
<proteinExistence type="inferred from homology"/>
<keyword evidence="5 13" id="KW-0067">ATP-binding</keyword>
<keyword evidence="2" id="KW-1003">Cell membrane</keyword>
<evidence type="ECO:0000256" key="8">
    <source>
        <dbReference type="ARBA" id="ARBA00023136"/>
    </source>
</evidence>
<reference evidence="13" key="1">
    <citation type="submission" date="2023-07" db="EMBL/GenBank/DDBJ databases">
        <title>Sequencing the genomes of 1000 actinobacteria strains.</title>
        <authorList>
            <person name="Klenk H.-P."/>
        </authorList>
    </citation>
    <scope>NUCLEOTIDE SEQUENCE</scope>
    <source>
        <strain evidence="13">DSM 107476</strain>
    </source>
</reference>
<dbReference type="PANTHER" id="PTHR24221">
    <property type="entry name" value="ATP-BINDING CASSETTE SUB-FAMILY B"/>
    <property type="match status" value="1"/>
</dbReference>
<evidence type="ECO:0000256" key="6">
    <source>
        <dbReference type="ARBA" id="ARBA00022967"/>
    </source>
</evidence>
<feature type="transmembrane region" description="Helical" evidence="10">
    <location>
        <begin position="149"/>
        <end position="166"/>
    </location>
</feature>
<dbReference type="Proteomes" id="UP001180840">
    <property type="component" value="Unassembled WGS sequence"/>
</dbReference>
<name>A0ABU1ZUR2_9CORY</name>
<dbReference type="GO" id="GO:0005524">
    <property type="term" value="F:ATP binding"/>
    <property type="evidence" value="ECO:0007669"/>
    <property type="project" value="UniProtKB-KW"/>
</dbReference>
<keyword evidence="3 10" id="KW-0812">Transmembrane</keyword>
<keyword evidence="6" id="KW-1278">Translocase</keyword>
<comment type="similarity">
    <text evidence="9">Belongs to the ABC transporter superfamily. Siderophore-Fe(3+) uptake transporter (SIUT) (TC 3.A.1.21) family.</text>
</comment>
<dbReference type="SUPFAM" id="SSF90123">
    <property type="entry name" value="ABC transporter transmembrane region"/>
    <property type="match status" value="1"/>
</dbReference>
<evidence type="ECO:0000256" key="7">
    <source>
        <dbReference type="ARBA" id="ARBA00022989"/>
    </source>
</evidence>
<evidence type="ECO:0000256" key="1">
    <source>
        <dbReference type="ARBA" id="ARBA00004429"/>
    </source>
</evidence>
<feature type="transmembrane region" description="Helical" evidence="10">
    <location>
        <begin position="29"/>
        <end position="52"/>
    </location>
</feature>
<comment type="subcellular location">
    <subcellularLocation>
        <location evidence="1">Cell inner membrane</location>
        <topology evidence="1">Multi-pass membrane protein</topology>
    </subcellularLocation>
</comment>
<dbReference type="InterPro" id="IPR003593">
    <property type="entry name" value="AAA+_ATPase"/>
</dbReference>
<protein>
    <submittedName>
        <fullName evidence="13">ATP-binding cassette subfamily C protein</fullName>
    </submittedName>
</protein>
<sequence length="588" mass="62243">MTPDALPPAPVRESFRHLGTLPGRPRAGWWLAATLTFAMTLVGIIGASQLVGTLVDAIDGGGDATLFGTLIGLVAAAMLLEVVGRALANYLVTARARILSVDLRRAGLASVLRAPIPDVMELGSGNVITRLTKDIDAVVTFIQHSGTRVIVTALMLPSTLIALVAVHWSYAGVFLLALLPVVPGVRMVLRELPDVSNRVAAAEAYRNNVLLDTISGLPTIRAFGLERWAQERMRTHSWHTITTQANLLPLFNVLMAYASFAYALLVIGALLWSTVLLGQGAVTLGAATTAMVLASRLEIHLFNVLSFTGEMQTAMVQLGRAVSLATLAPEENRAEPADLAAAPEVRVEKLSFAYPNGAAVITDLSLTLAAGTTTALVGTTGAGKSTLAAVLAGLQRPTAGEVYLDDVPASTAPDLWWARHVTLMTQEVHLFSGSLREDLRIAANGASDTTLLDALRTVGLIPGTAAWQRSFPEGLDTRIGAGGEALGPEIAQQISLARVWLRDPPVLILDEATAEAGSDDARALERAAGQVTRGRTSLVVAHRLDQAVAADRIIVMDHGRIVEDGTHAELIAQGGRYARLYARWSPTG</sequence>
<evidence type="ECO:0000256" key="2">
    <source>
        <dbReference type="ARBA" id="ARBA00022519"/>
    </source>
</evidence>
<accession>A0ABU1ZUR2</accession>
<evidence type="ECO:0000259" key="11">
    <source>
        <dbReference type="PROSITE" id="PS50893"/>
    </source>
</evidence>
<evidence type="ECO:0000313" key="13">
    <source>
        <dbReference type="EMBL" id="MDR7328664.1"/>
    </source>
</evidence>
<evidence type="ECO:0000256" key="4">
    <source>
        <dbReference type="ARBA" id="ARBA00022741"/>
    </source>
</evidence>
<keyword evidence="4" id="KW-0547">Nucleotide-binding</keyword>
<dbReference type="SMART" id="SM00382">
    <property type="entry name" value="AAA"/>
    <property type="match status" value="1"/>
</dbReference>
<keyword evidence="7 10" id="KW-1133">Transmembrane helix</keyword>
<evidence type="ECO:0000256" key="5">
    <source>
        <dbReference type="ARBA" id="ARBA00022840"/>
    </source>
</evidence>
<dbReference type="PANTHER" id="PTHR24221:SF654">
    <property type="entry name" value="ATP-BINDING CASSETTE SUB-FAMILY B MEMBER 6"/>
    <property type="match status" value="1"/>
</dbReference>
<dbReference type="PROSITE" id="PS50893">
    <property type="entry name" value="ABC_TRANSPORTER_2"/>
    <property type="match status" value="1"/>
</dbReference>
<dbReference type="SUPFAM" id="SSF52540">
    <property type="entry name" value="P-loop containing nucleoside triphosphate hydrolases"/>
    <property type="match status" value="1"/>
</dbReference>
<keyword evidence="2" id="KW-0997">Cell inner membrane</keyword>
<evidence type="ECO:0000256" key="10">
    <source>
        <dbReference type="SAM" id="Phobius"/>
    </source>
</evidence>
<dbReference type="Gene3D" id="3.40.50.300">
    <property type="entry name" value="P-loop containing nucleotide triphosphate hydrolases"/>
    <property type="match status" value="1"/>
</dbReference>
<feature type="transmembrane region" description="Helical" evidence="10">
    <location>
        <begin position="247"/>
        <end position="270"/>
    </location>
</feature>
<dbReference type="InterPro" id="IPR039421">
    <property type="entry name" value="Type_1_exporter"/>
</dbReference>
<gene>
    <name evidence="13" type="ORF">J2S39_000340</name>
</gene>
<comment type="caution">
    <text evidence="13">The sequence shown here is derived from an EMBL/GenBank/DDBJ whole genome shotgun (WGS) entry which is preliminary data.</text>
</comment>
<evidence type="ECO:0000256" key="3">
    <source>
        <dbReference type="ARBA" id="ARBA00022692"/>
    </source>
</evidence>
<evidence type="ECO:0000259" key="12">
    <source>
        <dbReference type="PROSITE" id="PS50929"/>
    </source>
</evidence>
<feature type="transmembrane region" description="Helical" evidence="10">
    <location>
        <begin position="64"/>
        <end position="88"/>
    </location>
</feature>
<dbReference type="Gene3D" id="1.20.1560.10">
    <property type="entry name" value="ABC transporter type 1, transmembrane domain"/>
    <property type="match status" value="1"/>
</dbReference>
<dbReference type="InterPro" id="IPR011527">
    <property type="entry name" value="ABC1_TM_dom"/>
</dbReference>
<organism evidence="13 14">
    <name type="scientific">Corynebacterium guangdongense</name>
    <dbReference type="NCBI Taxonomy" id="1783348"/>
    <lineage>
        <taxon>Bacteria</taxon>
        <taxon>Bacillati</taxon>
        <taxon>Actinomycetota</taxon>
        <taxon>Actinomycetes</taxon>
        <taxon>Mycobacteriales</taxon>
        <taxon>Corynebacteriaceae</taxon>
        <taxon>Corynebacterium</taxon>
    </lineage>
</organism>
<dbReference type="InterPro" id="IPR003439">
    <property type="entry name" value="ABC_transporter-like_ATP-bd"/>
</dbReference>
<keyword evidence="14" id="KW-1185">Reference proteome</keyword>
<feature type="domain" description="ABC transmembrane type-1" evidence="12">
    <location>
        <begin position="31"/>
        <end position="313"/>
    </location>
</feature>
<dbReference type="PROSITE" id="PS50929">
    <property type="entry name" value="ABC_TM1F"/>
    <property type="match status" value="1"/>
</dbReference>
<feature type="domain" description="ABC transporter" evidence="11">
    <location>
        <begin position="345"/>
        <end position="583"/>
    </location>
</feature>
<feature type="transmembrane region" description="Helical" evidence="10">
    <location>
        <begin position="172"/>
        <end position="189"/>
    </location>
</feature>
<dbReference type="Pfam" id="PF00664">
    <property type="entry name" value="ABC_membrane"/>
    <property type="match status" value="1"/>
</dbReference>
<evidence type="ECO:0000313" key="14">
    <source>
        <dbReference type="Proteomes" id="UP001180840"/>
    </source>
</evidence>
<evidence type="ECO:0000256" key="9">
    <source>
        <dbReference type="ARBA" id="ARBA00023455"/>
    </source>
</evidence>
<dbReference type="RefSeq" id="WP_374725021.1">
    <property type="nucleotide sequence ID" value="NZ_CP047654.1"/>
</dbReference>
<dbReference type="InterPro" id="IPR027417">
    <property type="entry name" value="P-loop_NTPase"/>
</dbReference>
<dbReference type="Pfam" id="PF00005">
    <property type="entry name" value="ABC_tran"/>
    <property type="match status" value="1"/>
</dbReference>
<dbReference type="InterPro" id="IPR036640">
    <property type="entry name" value="ABC1_TM_sf"/>
</dbReference>
<keyword evidence="8 10" id="KW-0472">Membrane</keyword>